<dbReference type="KEGG" id="bcom:BAUCODRAFT_366419"/>
<evidence type="ECO:0000313" key="1">
    <source>
        <dbReference type="EMBL" id="EMD00154.1"/>
    </source>
</evidence>
<dbReference type="RefSeq" id="XP_007672654.1">
    <property type="nucleotide sequence ID" value="XM_007674464.1"/>
</dbReference>
<name>M2N7R8_BAUPA</name>
<accession>M2N7R8</accession>
<evidence type="ECO:0000313" key="2">
    <source>
        <dbReference type="Proteomes" id="UP000011761"/>
    </source>
</evidence>
<protein>
    <submittedName>
        <fullName evidence="1">Uncharacterized protein</fullName>
    </submittedName>
</protein>
<dbReference type="EMBL" id="KB445551">
    <property type="protein sequence ID" value="EMD00154.1"/>
    <property type="molecule type" value="Genomic_DNA"/>
</dbReference>
<dbReference type="OrthoDB" id="3824472at2759"/>
<proteinExistence type="predicted"/>
<organism evidence="1 2">
    <name type="scientific">Baudoinia panamericana (strain UAMH 10762)</name>
    <name type="common">Angels' share fungus</name>
    <name type="synonym">Baudoinia compniacensis (strain UAMH 10762)</name>
    <dbReference type="NCBI Taxonomy" id="717646"/>
    <lineage>
        <taxon>Eukaryota</taxon>
        <taxon>Fungi</taxon>
        <taxon>Dikarya</taxon>
        <taxon>Ascomycota</taxon>
        <taxon>Pezizomycotina</taxon>
        <taxon>Dothideomycetes</taxon>
        <taxon>Dothideomycetidae</taxon>
        <taxon>Mycosphaerellales</taxon>
        <taxon>Teratosphaeriaceae</taxon>
        <taxon>Baudoinia</taxon>
    </lineage>
</organism>
<dbReference type="Proteomes" id="UP000011761">
    <property type="component" value="Unassembled WGS sequence"/>
</dbReference>
<sequence>MVSQLIRCGDSKWISEDLAKLVGEKVRLHRTMDCGHFLSLGRRSCCPTMAGTLPQAAQRRNGTAFSGFIRHSGFMDLPAELRREIHNLCNEQVETAVFLRGVYGRPRTEVSLPGVAFVSKILYVETITAYIEGTTFQIHSGPANHQFQGWLEEKDLSFISLR</sequence>
<dbReference type="AlphaFoldDB" id="M2N7R8"/>
<reference evidence="1 2" key="1">
    <citation type="journal article" date="2012" name="PLoS Pathog.">
        <title>Diverse lifestyles and strategies of plant pathogenesis encoded in the genomes of eighteen Dothideomycetes fungi.</title>
        <authorList>
            <person name="Ohm R.A."/>
            <person name="Feau N."/>
            <person name="Henrissat B."/>
            <person name="Schoch C.L."/>
            <person name="Horwitz B.A."/>
            <person name="Barry K.W."/>
            <person name="Condon B.J."/>
            <person name="Copeland A.C."/>
            <person name="Dhillon B."/>
            <person name="Glaser F."/>
            <person name="Hesse C.N."/>
            <person name="Kosti I."/>
            <person name="LaButti K."/>
            <person name="Lindquist E.A."/>
            <person name="Lucas S."/>
            <person name="Salamov A.A."/>
            <person name="Bradshaw R.E."/>
            <person name="Ciuffetti L."/>
            <person name="Hamelin R.C."/>
            <person name="Kema G.H.J."/>
            <person name="Lawrence C."/>
            <person name="Scott J.A."/>
            <person name="Spatafora J.W."/>
            <person name="Turgeon B.G."/>
            <person name="de Wit P.J.G.M."/>
            <person name="Zhong S."/>
            <person name="Goodwin S.B."/>
            <person name="Grigoriev I.V."/>
        </authorList>
    </citation>
    <scope>NUCLEOTIDE SEQUENCE [LARGE SCALE GENOMIC DNA]</scope>
    <source>
        <strain evidence="1 2">UAMH 10762</strain>
    </source>
</reference>
<dbReference type="HOGENOM" id="CLU_1635070_0_0_1"/>
<keyword evidence="2" id="KW-1185">Reference proteome</keyword>
<gene>
    <name evidence="1" type="ORF">BAUCODRAFT_366419</name>
</gene>
<dbReference type="GeneID" id="19113017"/>